<accession>A0ACC3MIY2</accession>
<keyword evidence="2" id="KW-1185">Reference proteome</keyword>
<sequence length="399" mass="43947">MRVGKAKDDGQRRRVDVELAHEREKAEDNPNGVTVKQRISHFTWPWFSATMATGGLASVISQTPNRFTGLQTIGKIFFIVDLIMFVTFNIMIGIRFFRHPHKLVSSLHHPVEGLFFGAYWVSVGLILSCCQSYGVPNTGPWLVSALRVLYWMYCVTVSLVAVFQYYVLFKKERLNVMNAMPAWIFPVYPLLVIGPLASNLIPSQSQPNAYPMWVGAVMLQGLAWTVAIMMYSIYTQRLMGSELPSPSTRPGMFVSVGPAGYTAAGIIGLATLAPSVVPPNAFNTDGAFPDGDVVKVFGVLAGIFVLLFSFWFFCISTVSVIAGVKQMSFTLNWWAFIFPNAGLTLAVIQLGSTFKSPGINGFCSFLTVMLVILWLITAVANVIAVVRGTILWPGKDEDS</sequence>
<reference evidence="1" key="1">
    <citation type="submission" date="2023-07" db="EMBL/GenBank/DDBJ databases">
        <title>Black Yeasts Isolated from many extreme environments.</title>
        <authorList>
            <person name="Coleine C."/>
            <person name="Stajich J.E."/>
            <person name="Selbmann L."/>
        </authorList>
    </citation>
    <scope>NUCLEOTIDE SEQUENCE</scope>
    <source>
        <strain evidence="1">CCFEE 5714</strain>
    </source>
</reference>
<organism evidence="1 2">
    <name type="scientific">Vermiconidia calcicola</name>
    <dbReference type="NCBI Taxonomy" id="1690605"/>
    <lineage>
        <taxon>Eukaryota</taxon>
        <taxon>Fungi</taxon>
        <taxon>Dikarya</taxon>
        <taxon>Ascomycota</taxon>
        <taxon>Pezizomycotina</taxon>
        <taxon>Dothideomycetes</taxon>
        <taxon>Dothideomycetidae</taxon>
        <taxon>Mycosphaerellales</taxon>
        <taxon>Extremaceae</taxon>
        <taxon>Vermiconidia</taxon>
    </lineage>
</organism>
<evidence type="ECO:0000313" key="2">
    <source>
        <dbReference type="Proteomes" id="UP001281147"/>
    </source>
</evidence>
<protein>
    <submittedName>
        <fullName evidence="1">Uncharacterized protein</fullName>
    </submittedName>
</protein>
<gene>
    <name evidence="1" type="ORF">LTR37_018827</name>
</gene>
<dbReference type="Proteomes" id="UP001281147">
    <property type="component" value="Unassembled WGS sequence"/>
</dbReference>
<evidence type="ECO:0000313" key="1">
    <source>
        <dbReference type="EMBL" id="KAK3691173.1"/>
    </source>
</evidence>
<proteinExistence type="predicted"/>
<name>A0ACC3MIY2_9PEZI</name>
<dbReference type="EMBL" id="JAUTXU010000273">
    <property type="protein sequence ID" value="KAK3691173.1"/>
    <property type="molecule type" value="Genomic_DNA"/>
</dbReference>
<comment type="caution">
    <text evidence="1">The sequence shown here is derived from an EMBL/GenBank/DDBJ whole genome shotgun (WGS) entry which is preliminary data.</text>
</comment>